<accession>A0A844FY08</accession>
<organism evidence="1 2">
    <name type="scientific">Sharpea porci</name>
    <dbReference type="NCBI Taxonomy" id="2652286"/>
    <lineage>
        <taxon>Bacteria</taxon>
        <taxon>Bacillati</taxon>
        <taxon>Bacillota</taxon>
        <taxon>Erysipelotrichia</taxon>
        <taxon>Erysipelotrichales</taxon>
        <taxon>Coprobacillaceae</taxon>
        <taxon>Sharpea</taxon>
    </lineage>
</organism>
<dbReference type="EMBL" id="VUNM01000040">
    <property type="protein sequence ID" value="MST90159.1"/>
    <property type="molecule type" value="Genomic_DNA"/>
</dbReference>
<evidence type="ECO:0000313" key="1">
    <source>
        <dbReference type="EMBL" id="MST90159.1"/>
    </source>
</evidence>
<reference evidence="1 2" key="1">
    <citation type="submission" date="2019-08" db="EMBL/GenBank/DDBJ databases">
        <title>In-depth cultivation of the pig gut microbiome towards novel bacterial diversity and tailored functional studies.</title>
        <authorList>
            <person name="Wylensek D."/>
            <person name="Hitch T.C.A."/>
            <person name="Clavel T."/>
        </authorList>
    </citation>
    <scope>NUCLEOTIDE SEQUENCE [LARGE SCALE GENOMIC DNA]</scope>
    <source>
        <strain evidence="1 2">CA-Schmier-601-WT-3</strain>
    </source>
</reference>
<name>A0A844FY08_9FIRM</name>
<protein>
    <submittedName>
        <fullName evidence="1">Uncharacterized protein</fullName>
    </submittedName>
</protein>
<dbReference type="Proteomes" id="UP000442619">
    <property type="component" value="Unassembled WGS sequence"/>
</dbReference>
<dbReference type="RefSeq" id="WP_154518537.1">
    <property type="nucleotide sequence ID" value="NZ_JAXFJJ010000056.1"/>
</dbReference>
<dbReference type="AlphaFoldDB" id="A0A844FY08"/>
<keyword evidence="2" id="KW-1185">Reference proteome</keyword>
<proteinExistence type="predicted"/>
<comment type="caution">
    <text evidence="1">The sequence shown here is derived from an EMBL/GenBank/DDBJ whole genome shotgun (WGS) entry which is preliminary data.</text>
</comment>
<evidence type="ECO:0000313" key="2">
    <source>
        <dbReference type="Proteomes" id="UP000442619"/>
    </source>
</evidence>
<sequence length="260" mass="30960">MDERTLRMFEARFDYTKEKLATLEEAIDEKTKQGVVIKAMYDAKLGDLIYERTKLFYLCQYLNKRVSIVKQHREKGEYISSSMLDAMLESMRIENIDKLAQYKEKVEASKRYLESDDVGFYEKGIIYDQYKEIIYKIHPDLHYYTSPTNMNVFKRAQMAFIANDCVALADLNRQICENVENLTLKEKQQLLEKMEKLIHQKNIKLEWIPIRAPFDKQELVTNEDMLNEEKRKLMHDIEQFEMIKKQLEDIIGQIVLKTDA</sequence>
<gene>
    <name evidence="1" type="ORF">FYJ79_11395</name>
</gene>